<keyword evidence="2" id="KW-0472">Membrane</keyword>
<keyword evidence="4" id="KW-1185">Reference proteome</keyword>
<dbReference type="EMBL" id="BDCO01000002">
    <property type="protein sequence ID" value="GAT32171.1"/>
    <property type="molecule type" value="Genomic_DNA"/>
</dbReference>
<feature type="transmembrane region" description="Helical" evidence="2">
    <location>
        <begin position="50"/>
        <end position="71"/>
    </location>
</feature>
<keyword evidence="2" id="KW-1133">Transmembrane helix</keyword>
<name>A0A146G3F0_TERSA</name>
<dbReference type="STRING" id="690879.TSACC_2568"/>
<comment type="caution">
    <text evidence="3">The sequence shown here is derived from an EMBL/GenBank/DDBJ whole genome shotgun (WGS) entry which is preliminary data.</text>
</comment>
<dbReference type="OrthoDB" id="182324at2"/>
<sequence>MNETFWRDRARREAGRFNFAWWLQRFLPLFVASAIISTVLVLALRAMHSATAPALWLAGVLVAASAVAAWVRGRSQYLTAAEALTRLDADLRLHTRLTSAAEGVGDWPAPRDDARFRLGWDWTRLAWPPVAAAALWIAAWAIPVPAAQAAPSASVTEPPAWTAVEEKLEEIKETKLLEEQAREEFAQSLDALRDQPKEDWYSHESLEAGDHLAEQLDTSLAALGKDLSAALDAMETARALSEQEFAALSPSLNEALRQSATALEKGQLNAELAKQLKALDASKLRQLSSAEYKALCERMGEGCKVCDRMGYKRGEKATRVSDTVVQIGQGGVSRGPGAAPLTMGDKPTDLGTKTTEGISNDDLSRATLGEVTSLGLSKPKPNTEAPATTAGGTITTGKGGETGLQQTATPEEQEALRKFFD</sequence>
<evidence type="ECO:0000256" key="2">
    <source>
        <dbReference type="SAM" id="Phobius"/>
    </source>
</evidence>
<reference evidence="4" key="1">
    <citation type="journal article" date="2017" name="Genome Announc.">
        <title>Draft Genome Sequence of Terrimicrobium sacchariphilum NM-5T, a Facultative Anaerobic Soil Bacterium of the Class Spartobacteria.</title>
        <authorList>
            <person name="Qiu Y.L."/>
            <person name="Tourlousse D.M."/>
            <person name="Matsuura N."/>
            <person name="Ohashi A."/>
            <person name="Sekiguchi Y."/>
        </authorList>
    </citation>
    <scope>NUCLEOTIDE SEQUENCE [LARGE SCALE GENOMIC DNA]</scope>
    <source>
        <strain evidence="4">NM-5</strain>
    </source>
</reference>
<dbReference type="Proteomes" id="UP000076023">
    <property type="component" value="Unassembled WGS sequence"/>
</dbReference>
<accession>A0A146G3F0</accession>
<dbReference type="AlphaFoldDB" id="A0A146G3F0"/>
<organism evidence="3 4">
    <name type="scientific">Terrimicrobium sacchariphilum</name>
    <dbReference type="NCBI Taxonomy" id="690879"/>
    <lineage>
        <taxon>Bacteria</taxon>
        <taxon>Pseudomonadati</taxon>
        <taxon>Verrucomicrobiota</taxon>
        <taxon>Terrimicrobiia</taxon>
        <taxon>Terrimicrobiales</taxon>
        <taxon>Terrimicrobiaceae</taxon>
        <taxon>Terrimicrobium</taxon>
    </lineage>
</organism>
<dbReference type="RefSeq" id="WP_075078018.1">
    <property type="nucleotide sequence ID" value="NZ_BDCO01000002.1"/>
</dbReference>
<proteinExistence type="predicted"/>
<dbReference type="InParanoid" id="A0A146G3F0"/>
<feature type="transmembrane region" description="Helical" evidence="2">
    <location>
        <begin position="125"/>
        <end position="142"/>
    </location>
</feature>
<gene>
    <name evidence="3" type="ORF">TSACC_2568</name>
</gene>
<evidence type="ECO:0000313" key="3">
    <source>
        <dbReference type="EMBL" id="GAT32171.1"/>
    </source>
</evidence>
<evidence type="ECO:0000256" key="1">
    <source>
        <dbReference type="SAM" id="MobiDB-lite"/>
    </source>
</evidence>
<evidence type="ECO:0000313" key="4">
    <source>
        <dbReference type="Proteomes" id="UP000076023"/>
    </source>
</evidence>
<feature type="transmembrane region" description="Helical" evidence="2">
    <location>
        <begin position="21"/>
        <end position="44"/>
    </location>
</feature>
<feature type="region of interest" description="Disordered" evidence="1">
    <location>
        <begin position="328"/>
        <end position="421"/>
    </location>
</feature>
<protein>
    <submittedName>
        <fullName evidence="3">Uncharacterized protein</fullName>
    </submittedName>
</protein>
<keyword evidence="2" id="KW-0812">Transmembrane</keyword>